<dbReference type="InterPro" id="IPR038766">
    <property type="entry name" value="Membrane_comp_ABC_pdt"/>
</dbReference>
<name>A0A437QPV5_9PROT</name>
<protein>
    <submittedName>
        <fullName evidence="8">FtsX-like permease family protein</fullName>
    </submittedName>
</protein>
<feature type="transmembrane region" description="Helical" evidence="6">
    <location>
        <begin position="351"/>
        <end position="373"/>
    </location>
</feature>
<keyword evidence="9" id="KW-1185">Reference proteome</keyword>
<keyword evidence="5 6" id="KW-0472">Membrane</keyword>
<dbReference type="OrthoDB" id="9775544at2"/>
<proteinExistence type="predicted"/>
<feature type="transmembrane region" description="Helical" evidence="6">
    <location>
        <begin position="803"/>
        <end position="829"/>
    </location>
</feature>
<feature type="transmembrane region" description="Helical" evidence="6">
    <location>
        <begin position="473"/>
        <end position="497"/>
    </location>
</feature>
<evidence type="ECO:0000256" key="5">
    <source>
        <dbReference type="ARBA" id="ARBA00023136"/>
    </source>
</evidence>
<feature type="domain" description="ABC3 transporter permease C-terminal" evidence="7">
    <location>
        <begin position="265"/>
        <end position="378"/>
    </location>
</feature>
<dbReference type="RefSeq" id="WP_127766020.1">
    <property type="nucleotide sequence ID" value="NZ_SADE01000002.1"/>
</dbReference>
<feature type="domain" description="ABC3 transporter permease C-terminal" evidence="7">
    <location>
        <begin position="719"/>
        <end position="829"/>
    </location>
</feature>
<evidence type="ECO:0000259" key="7">
    <source>
        <dbReference type="Pfam" id="PF02687"/>
    </source>
</evidence>
<feature type="transmembrane region" description="Helical" evidence="6">
    <location>
        <begin position="402"/>
        <end position="419"/>
    </location>
</feature>
<feature type="transmembrane region" description="Helical" evidence="6">
    <location>
        <begin position="760"/>
        <end position="791"/>
    </location>
</feature>
<evidence type="ECO:0000313" key="9">
    <source>
        <dbReference type="Proteomes" id="UP000287447"/>
    </source>
</evidence>
<dbReference type="GO" id="GO:0005886">
    <property type="term" value="C:plasma membrane"/>
    <property type="evidence" value="ECO:0007669"/>
    <property type="project" value="UniProtKB-SubCell"/>
</dbReference>
<feature type="transmembrane region" description="Helical" evidence="6">
    <location>
        <begin position="260"/>
        <end position="285"/>
    </location>
</feature>
<keyword evidence="4 6" id="KW-1133">Transmembrane helix</keyword>
<evidence type="ECO:0000256" key="4">
    <source>
        <dbReference type="ARBA" id="ARBA00022989"/>
    </source>
</evidence>
<reference evidence="9" key="1">
    <citation type="submission" date="2019-01" db="EMBL/GenBank/DDBJ databases">
        <title>Gri0909 isolated from a small marine red alga.</title>
        <authorList>
            <person name="Kim J."/>
            <person name="Jeong S.E."/>
            <person name="Jeon C.O."/>
        </authorList>
    </citation>
    <scope>NUCLEOTIDE SEQUENCE [LARGE SCALE GENOMIC DNA]</scope>
    <source>
        <strain evidence="9">Gri0909</strain>
    </source>
</reference>
<sequence>MFSLALTYARREMRVGLKGFRIFLACLAMGVAAIAGVGSVSTAIVEGLRQDAKVLLGGEVDLRLTHIRATEEQFAWLGRNSDRLSEMVRMRAMAVRADGASRRLIELKAVDSAYPLYGKAELAGGEQLAASLAPVEPNVFGAAVSPRLMTRLDLATGDRFKIGEATLQVTAELTAVPDRGSQGFELGPPVVISMKAMEATGLIQPGSLIRYHYRVDVPVGVDAETWIERVKASFPDAGWRIRAVDNAAPNIQRFVDQVSLFLTLVGLTALLVGGVGVGNAVRAFLGSRTGTIATLKCLGAPSRLIFTTYLIQVMSLAVVGIVIGLAIGAFAPMAVGPLLEGRLPVAARIGFYPQPLLMAAVFGLLVTLIFALLPLAQAQSVPAATLFRNLLTPVTARPSPRILAILAGAGLLLAGIAVVTAQRPVIAIVFVLGAVGSLVAFRLAAWAVMRLAKALPRPRGAKLRLALANLHRPGAPTASVIVSLGLGLTVMATVALIEGNLANQLNNTLRGEAPGFFFIDIQPNQIEEFDDLVSGFPTVTQMDRVPMLRGRITGMKGVPADKIDAPPDEAWILRGDRGFTWARTPPKNSEITRGEWWPEDYDGELLVSFDDEAAIAFGLDIGDSITINLLGREFEAKIANLRHIDWTNLGINFVMVFSPGILESAPQTYLATAYLDDDQEPALEAAVTDRFPNVSAVRMKEVLESVDEIVGNLAVAVRAIAAIAIVAGVLVLSGAIAAGHARRVYDSVVLKVLGATRRDIATAFLIEYGLMGLITAVIAGIVGSVAAYGVITWVMRADWIFVPWAMVSTILLSIAITLAVGLAGTWVALGRKAAPLLRND</sequence>
<comment type="caution">
    <text evidence="8">The sequence shown here is derived from an EMBL/GenBank/DDBJ whole genome shotgun (WGS) entry which is preliminary data.</text>
</comment>
<dbReference type="Pfam" id="PF02687">
    <property type="entry name" value="FtsX"/>
    <property type="match status" value="2"/>
</dbReference>
<evidence type="ECO:0000256" key="3">
    <source>
        <dbReference type="ARBA" id="ARBA00022692"/>
    </source>
</evidence>
<comment type="subcellular location">
    <subcellularLocation>
        <location evidence="1">Cell membrane</location>
        <topology evidence="1">Multi-pass membrane protein</topology>
    </subcellularLocation>
</comment>
<evidence type="ECO:0000313" key="8">
    <source>
        <dbReference type="EMBL" id="RVU36544.1"/>
    </source>
</evidence>
<keyword evidence="3 6" id="KW-0812">Transmembrane</keyword>
<dbReference type="AlphaFoldDB" id="A0A437QPV5"/>
<feature type="transmembrane region" description="Helical" evidence="6">
    <location>
        <begin position="715"/>
        <end position="739"/>
    </location>
</feature>
<keyword evidence="2" id="KW-1003">Cell membrane</keyword>
<evidence type="ECO:0000256" key="1">
    <source>
        <dbReference type="ARBA" id="ARBA00004651"/>
    </source>
</evidence>
<dbReference type="PANTHER" id="PTHR30287:SF1">
    <property type="entry name" value="INNER MEMBRANE PROTEIN"/>
    <property type="match status" value="1"/>
</dbReference>
<feature type="transmembrane region" description="Helical" evidence="6">
    <location>
        <begin position="425"/>
        <end position="452"/>
    </location>
</feature>
<dbReference type="EMBL" id="SADE01000002">
    <property type="protein sequence ID" value="RVU36544.1"/>
    <property type="molecule type" value="Genomic_DNA"/>
</dbReference>
<evidence type="ECO:0000256" key="6">
    <source>
        <dbReference type="SAM" id="Phobius"/>
    </source>
</evidence>
<dbReference type="PANTHER" id="PTHR30287">
    <property type="entry name" value="MEMBRANE COMPONENT OF PREDICTED ABC SUPERFAMILY METABOLITE UPTAKE TRANSPORTER"/>
    <property type="match status" value="1"/>
</dbReference>
<evidence type="ECO:0000256" key="2">
    <source>
        <dbReference type="ARBA" id="ARBA00022475"/>
    </source>
</evidence>
<feature type="transmembrane region" description="Helical" evidence="6">
    <location>
        <begin position="306"/>
        <end position="331"/>
    </location>
</feature>
<organism evidence="8 9">
    <name type="scientific">Hwanghaeella grinnelliae</name>
    <dbReference type="NCBI Taxonomy" id="2500179"/>
    <lineage>
        <taxon>Bacteria</taxon>
        <taxon>Pseudomonadati</taxon>
        <taxon>Pseudomonadota</taxon>
        <taxon>Alphaproteobacteria</taxon>
        <taxon>Rhodospirillales</taxon>
        <taxon>Rhodospirillaceae</taxon>
        <taxon>Hwanghaeella</taxon>
    </lineage>
</organism>
<dbReference type="InterPro" id="IPR003838">
    <property type="entry name" value="ABC3_permease_C"/>
</dbReference>
<gene>
    <name evidence="8" type="ORF">EOI86_15255</name>
</gene>
<dbReference type="Proteomes" id="UP000287447">
    <property type="component" value="Unassembled WGS sequence"/>
</dbReference>
<accession>A0A437QPV5</accession>